<organism evidence="2 3">
    <name type="scientific">Sphingobacterium thalpophilum</name>
    <dbReference type="NCBI Taxonomy" id="259"/>
    <lineage>
        <taxon>Bacteria</taxon>
        <taxon>Pseudomonadati</taxon>
        <taxon>Bacteroidota</taxon>
        <taxon>Sphingobacteriia</taxon>
        <taxon>Sphingobacteriales</taxon>
        <taxon>Sphingobacteriaceae</taxon>
        <taxon>Sphingobacterium</taxon>
    </lineage>
</organism>
<proteinExistence type="predicted"/>
<dbReference type="KEGG" id="stha:NCTC11429_00111"/>
<dbReference type="GeneID" id="97755048"/>
<accession>A0A4U9U5A7</accession>
<dbReference type="RefSeq" id="WP_407695577.1">
    <property type="nucleotide sequence ID" value="NZ_JBPFQZ010000001.1"/>
</dbReference>
<dbReference type="EMBL" id="LR590484">
    <property type="protein sequence ID" value="VTR28076.1"/>
    <property type="molecule type" value="Genomic_DNA"/>
</dbReference>
<reference evidence="2 3" key="1">
    <citation type="submission" date="2019-05" db="EMBL/GenBank/DDBJ databases">
        <authorList>
            <consortium name="Pathogen Informatics"/>
        </authorList>
    </citation>
    <scope>NUCLEOTIDE SEQUENCE [LARGE SCALE GENOMIC DNA]</scope>
    <source>
        <strain evidence="2 3">NCTC11429</strain>
    </source>
</reference>
<evidence type="ECO:0000259" key="1">
    <source>
        <dbReference type="Pfam" id="PF22480"/>
    </source>
</evidence>
<protein>
    <recommendedName>
        <fullName evidence="1">DUF6984 domain-containing protein</fullName>
    </recommendedName>
</protein>
<sequence length="57" mass="6471">MGSLHVIIEEEDHRRPGGVLADMNAHDVDGMYLLISVIVDTDDNFYELDILKVIFLL</sequence>
<feature type="domain" description="DUF6984" evidence="1">
    <location>
        <begin position="1"/>
        <end position="53"/>
    </location>
</feature>
<name>A0A4U9U5A7_9SPHI</name>
<evidence type="ECO:0000313" key="3">
    <source>
        <dbReference type="Proteomes" id="UP000308196"/>
    </source>
</evidence>
<evidence type="ECO:0000313" key="2">
    <source>
        <dbReference type="EMBL" id="VTR28076.1"/>
    </source>
</evidence>
<dbReference type="Pfam" id="PF22480">
    <property type="entry name" value="DUF6984"/>
    <property type="match status" value="1"/>
</dbReference>
<gene>
    <name evidence="2" type="ORF">NCTC11429_00111</name>
</gene>
<dbReference type="AlphaFoldDB" id="A0A4U9U5A7"/>
<dbReference type="STRING" id="1123265.GCA_000686625_04874"/>
<dbReference type="InterPro" id="IPR054253">
    <property type="entry name" value="DUF6984"/>
</dbReference>
<dbReference type="Proteomes" id="UP000308196">
    <property type="component" value="Chromosome"/>
</dbReference>